<dbReference type="AlphaFoldDB" id="A0A4Q0QQN7"/>
<accession>A0A4Q0QQN7</accession>
<comment type="caution">
    <text evidence="1">The sequence shown here is derived from an EMBL/GenBank/DDBJ whole genome shotgun (WGS) entry which is preliminary data.</text>
</comment>
<proteinExistence type="predicted"/>
<name>A0A4Q0QQN7_9BRAD</name>
<dbReference type="EMBL" id="RKMK01000011">
    <property type="protein sequence ID" value="RXG97299.1"/>
    <property type="molecule type" value="Genomic_DNA"/>
</dbReference>
<evidence type="ECO:0000313" key="1">
    <source>
        <dbReference type="EMBL" id="RXG97299.1"/>
    </source>
</evidence>
<reference evidence="1 2" key="1">
    <citation type="submission" date="2018-11" db="EMBL/GenBank/DDBJ databases">
        <title>Bradyrhizobium sp. nov., isolated from effective nodules of peanut in China.</title>
        <authorList>
            <person name="Li Y."/>
        </authorList>
    </citation>
    <scope>NUCLEOTIDE SEQUENCE [LARGE SCALE GENOMIC DNA]</scope>
    <source>
        <strain evidence="1 2">CCBAU 51770</strain>
    </source>
</reference>
<organism evidence="1 2">
    <name type="scientific">Bradyrhizobium zhanjiangense</name>
    <dbReference type="NCBI Taxonomy" id="1325107"/>
    <lineage>
        <taxon>Bacteria</taxon>
        <taxon>Pseudomonadati</taxon>
        <taxon>Pseudomonadota</taxon>
        <taxon>Alphaproteobacteria</taxon>
        <taxon>Hyphomicrobiales</taxon>
        <taxon>Nitrobacteraceae</taxon>
        <taxon>Bradyrhizobium</taxon>
    </lineage>
</organism>
<dbReference type="Proteomes" id="UP000290174">
    <property type="component" value="Unassembled WGS sequence"/>
</dbReference>
<protein>
    <submittedName>
        <fullName evidence="1">Uncharacterized protein</fullName>
    </submittedName>
</protein>
<sequence length="84" mass="9426">MLILRHCERKRSNPESLREKILDCFVARAPRNDVERAVCLNLDLVPPARLRRNAFCVAACPGHASVTGWRTLSAPIATRACRKS</sequence>
<gene>
    <name evidence="1" type="ORF">EAS61_14945</name>
</gene>
<evidence type="ECO:0000313" key="2">
    <source>
        <dbReference type="Proteomes" id="UP000290174"/>
    </source>
</evidence>